<dbReference type="PANTHER" id="PTHR36122:SF2">
    <property type="entry name" value="NICOTINAMIDE RIBOSIDE TRANSPORTER PNUC"/>
    <property type="match status" value="1"/>
</dbReference>
<dbReference type="OrthoDB" id="9791248at2"/>
<keyword evidence="7 8" id="KW-0472">Membrane</keyword>
<dbReference type="Proteomes" id="UP000318102">
    <property type="component" value="Unassembled WGS sequence"/>
</dbReference>
<keyword evidence="4" id="KW-1003">Cell membrane</keyword>
<feature type="transmembrane region" description="Helical" evidence="8">
    <location>
        <begin position="146"/>
        <end position="164"/>
    </location>
</feature>
<dbReference type="AlphaFoldDB" id="A0A559IF63"/>
<keyword evidence="6 8" id="KW-1133">Transmembrane helix</keyword>
<feature type="transmembrane region" description="Helical" evidence="8">
    <location>
        <begin position="31"/>
        <end position="48"/>
    </location>
</feature>
<evidence type="ECO:0000313" key="9">
    <source>
        <dbReference type="EMBL" id="TVX86113.1"/>
    </source>
</evidence>
<dbReference type="NCBIfam" id="TIGR01528">
    <property type="entry name" value="NMN_trans_PnuC"/>
    <property type="match status" value="1"/>
</dbReference>
<keyword evidence="3" id="KW-0813">Transport</keyword>
<dbReference type="Pfam" id="PF04973">
    <property type="entry name" value="NMN_transporter"/>
    <property type="match status" value="1"/>
</dbReference>
<protein>
    <submittedName>
        <fullName evidence="9">Nicotinamide riboside transporter PnuC</fullName>
    </submittedName>
</protein>
<feature type="transmembrane region" description="Helical" evidence="8">
    <location>
        <begin position="117"/>
        <end position="134"/>
    </location>
</feature>
<dbReference type="PANTHER" id="PTHR36122">
    <property type="entry name" value="NICOTINAMIDE RIBOSIDE TRANSPORTER PNUC"/>
    <property type="match status" value="1"/>
</dbReference>
<proteinExistence type="inferred from homology"/>
<feature type="transmembrane region" description="Helical" evidence="8">
    <location>
        <begin position="197"/>
        <end position="215"/>
    </location>
</feature>
<comment type="similarity">
    <text evidence="2">Belongs to the nicotinamide ribonucleoside (NR) uptake permease (TC 4.B.1) family.</text>
</comment>
<dbReference type="GO" id="GO:0005886">
    <property type="term" value="C:plasma membrane"/>
    <property type="evidence" value="ECO:0007669"/>
    <property type="project" value="UniProtKB-SubCell"/>
</dbReference>
<feature type="transmembrane region" description="Helical" evidence="8">
    <location>
        <begin position="79"/>
        <end position="96"/>
    </location>
</feature>
<feature type="transmembrane region" description="Helical" evidence="8">
    <location>
        <begin position="55"/>
        <end position="73"/>
    </location>
</feature>
<evidence type="ECO:0000256" key="8">
    <source>
        <dbReference type="SAM" id="Phobius"/>
    </source>
</evidence>
<evidence type="ECO:0000256" key="2">
    <source>
        <dbReference type="ARBA" id="ARBA00006669"/>
    </source>
</evidence>
<keyword evidence="5 8" id="KW-0812">Transmembrane</keyword>
<sequence>MVKGWTMFEKIWITVFTAINIYLFFAFDDSLLGLISSMTGMLCVVLVAKGKISNFYFGIVQAGTYAYISYTYGLYGESMLNALFYFPLQFVGLYLWNKNKTKNSVSGEDVVAKKLTAKGWISVVVIAVVASVAYAQLLHSIGGQQVRLDSVAVVLSVIAQILMLRRYAEQWILWILVNILSIALWVIALTQTGGNDWTMMVMWTAFLFNSVYGYINWMKISKKQAVN</sequence>
<comment type="subcellular location">
    <subcellularLocation>
        <location evidence="1">Cell membrane</location>
        <topology evidence="1">Multi-pass membrane protein</topology>
    </subcellularLocation>
</comment>
<evidence type="ECO:0000256" key="6">
    <source>
        <dbReference type="ARBA" id="ARBA00022989"/>
    </source>
</evidence>
<feature type="transmembrane region" description="Helical" evidence="8">
    <location>
        <begin position="171"/>
        <end position="191"/>
    </location>
</feature>
<accession>A0A559IF63</accession>
<dbReference type="InterPro" id="IPR006419">
    <property type="entry name" value="NMN_transpt_PnuC"/>
</dbReference>
<evidence type="ECO:0000256" key="7">
    <source>
        <dbReference type="ARBA" id="ARBA00023136"/>
    </source>
</evidence>
<evidence type="ECO:0000256" key="4">
    <source>
        <dbReference type="ARBA" id="ARBA00022475"/>
    </source>
</evidence>
<name>A0A559IF63_9BACL</name>
<reference evidence="9 10" key="1">
    <citation type="submission" date="2019-07" db="EMBL/GenBank/DDBJ databases">
        <authorList>
            <person name="Kim J."/>
        </authorList>
    </citation>
    <scope>NUCLEOTIDE SEQUENCE [LARGE SCALE GENOMIC DNA]</scope>
    <source>
        <strain evidence="9 10">N4</strain>
    </source>
</reference>
<evidence type="ECO:0000256" key="5">
    <source>
        <dbReference type="ARBA" id="ARBA00022692"/>
    </source>
</evidence>
<evidence type="ECO:0000256" key="3">
    <source>
        <dbReference type="ARBA" id="ARBA00022448"/>
    </source>
</evidence>
<evidence type="ECO:0000256" key="1">
    <source>
        <dbReference type="ARBA" id="ARBA00004651"/>
    </source>
</evidence>
<dbReference type="GO" id="GO:0034257">
    <property type="term" value="F:nicotinamide riboside transmembrane transporter activity"/>
    <property type="evidence" value="ECO:0007669"/>
    <property type="project" value="InterPro"/>
</dbReference>
<evidence type="ECO:0000313" key="10">
    <source>
        <dbReference type="Proteomes" id="UP000318102"/>
    </source>
</evidence>
<organism evidence="9 10">
    <name type="scientific">Paenibacillus agilis</name>
    <dbReference type="NCBI Taxonomy" id="3020863"/>
    <lineage>
        <taxon>Bacteria</taxon>
        <taxon>Bacillati</taxon>
        <taxon>Bacillota</taxon>
        <taxon>Bacilli</taxon>
        <taxon>Bacillales</taxon>
        <taxon>Paenibacillaceae</taxon>
        <taxon>Paenibacillus</taxon>
    </lineage>
</organism>
<comment type="caution">
    <text evidence="9">The sequence shown here is derived from an EMBL/GenBank/DDBJ whole genome shotgun (WGS) entry which is preliminary data.</text>
</comment>
<feature type="transmembrane region" description="Helical" evidence="8">
    <location>
        <begin position="7"/>
        <end position="25"/>
    </location>
</feature>
<gene>
    <name evidence="9" type="ORF">FPZ44_23935</name>
</gene>
<keyword evidence="10" id="KW-1185">Reference proteome</keyword>
<dbReference type="EMBL" id="VNJK01000006">
    <property type="protein sequence ID" value="TVX86113.1"/>
    <property type="molecule type" value="Genomic_DNA"/>
</dbReference>